<evidence type="ECO:0000259" key="2">
    <source>
        <dbReference type="Pfam" id="PF23988"/>
    </source>
</evidence>
<evidence type="ECO:0000313" key="4">
    <source>
        <dbReference type="Proteomes" id="UP001529275"/>
    </source>
</evidence>
<proteinExistence type="predicted"/>
<dbReference type="InterPro" id="IPR055733">
    <property type="entry name" value="DUF7309"/>
</dbReference>
<name>A0ABT7UI75_9FIRM</name>
<feature type="domain" description="DUF6930" evidence="1">
    <location>
        <begin position="206"/>
        <end position="325"/>
    </location>
</feature>
<reference evidence="3 4" key="2">
    <citation type="submission" date="2023-06" db="EMBL/GenBank/DDBJ databases">
        <authorList>
            <person name="Zeman M."/>
            <person name="Kubasova T."/>
            <person name="Jahodarova E."/>
            <person name="Nykrynova M."/>
            <person name="Rychlik I."/>
        </authorList>
    </citation>
    <scope>NUCLEOTIDE SEQUENCE [LARGE SCALE GENOMIC DNA]</scope>
    <source>
        <strain evidence="3 4">ET341</strain>
    </source>
</reference>
<accession>A0ABT7UI75</accession>
<dbReference type="RefSeq" id="WP_289527649.1">
    <property type="nucleotide sequence ID" value="NZ_JAUDCK010000016.1"/>
</dbReference>
<feature type="domain" description="DUF7309" evidence="2">
    <location>
        <begin position="7"/>
        <end position="173"/>
    </location>
</feature>
<dbReference type="Pfam" id="PF23988">
    <property type="entry name" value="DUF7309"/>
    <property type="match status" value="1"/>
</dbReference>
<organism evidence="3 4">
    <name type="scientific">Massilimicrobiota timonensis</name>
    <dbReference type="NCBI Taxonomy" id="1776392"/>
    <lineage>
        <taxon>Bacteria</taxon>
        <taxon>Bacillati</taxon>
        <taxon>Bacillota</taxon>
        <taxon>Erysipelotrichia</taxon>
        <taxon>Erysipelotrichales</taxon>
        <taxon>Erysipelotrichaceae</taxon>
        <taxon>Massilimicrobiota</taxon>
    </lineage>
</organism>
<sequence length="330" mass="38989">MQRYEVWRQLYTYADEWIQLKPWEVLWSNDFVALEINEKTYYCTIMGKLGDCIGVSIYEGEEGYADLCSIAHEYPDQAIAQYMMFEQNCLTFYMGDREEVPKGQKEIIKKLGLKYRGKGHWPYFLSFVPRFYPYEINDQQASVIVQVFKHLIPLMKAYMNHEVAVDFDNGEILFAHDHHGWKYEAIQRPEEQEKFYVVDLEDQQYLNYLKELPQTQNQYIIDLAYLSGGFIDERYDRPVSSLVLLVMDLLSQEIINIYMLKPEDDEDSICIQQLSKVIEKFGKPQEIFVRNPRVYSSLVSICDTCQIDVHITSLPMMDDVLGQMESFMQM</sequence>
<dbReference type="EMBL" id="JAUDCK010000016">
    <property type="protein sequence ID" value="MDM8195838.1"/>
    <property type="molecule type" value="Genomic_DNA"/>
</dbReference>
<comment type="caution">
    <text evidence="3">The sequence shown here is derived from an EMBL/GenBank/DDBJ whole genome shotgun (WGS) entry which is preliminary data.</text>
</comment>
<evidence type="ECO:0000313" key="3">
    <source>
        <dbReference type="EMBL" id="MDM8195838.1"/>
    </source>
</evidence>
<protein>
    <recommendedName>
        <fullName evidence="5">Phage tail protein</fullName>
    </recommendedName>
</protein>
<keyword evidence="4" id="KW-1185">Reference proteome</keyword>
<dbReference type="Pfam" id="PF22007">
    <property type="entry name" value="DUF6930"/>
    <property type="match status" value="1"/>
</dbReference>
<dbReference type="InterPro" id="IPR054216">
    <property type="entry name" value="DUF6930"/>
</dbReference>
<gene>
    <name evidence="3" type="ORF">QUV98_05845</name>
</gene>
<evidence type="ECO:0008006" key="5">
    <source>
        <dbReference type="Google" id="ProtNLM"/>
    </source>
</evidence>
<evidence type="ECO:0000259" key="1">
    <source>
        <dbReference type="Pfam" id="PF22007"/>
    </source>
</evidence>
<reference evidence="4" key="1">
    <citation type="submission" date="2023-06" db="EMBL/GenBank/DDBJ databases">
        <title>Identification and characterization of horizontal gene transfer across gut microbiota members of farm animals based on homology search.</title>
        <authorList>
            <person name="Zeman M."/>
            <person name="Kubasova T."/>
            <person name="Jahodarova E."/>
            <person name="Nykrynova M."/>
            <person name="Rychlik I."/>
        </authorList>
    </citation>
    <scope>NUCLEOTIDE SEQUENCE [LARGE SCALE GENOMIC DNA]</scope>
    <source>
        <strain evidence="4">ET341</strain>
    </source>
</reference>
<dbReference type="Proteomes" id="UP001529275">
    <property type="component" value="Unassembled WGS sequence"/>
</dbReference>